<dbReference type="Pfam" id="PF02064">
    <property type="entry name" value="MAS20"/>
    <property type="match status" value="1"/>
</dbReference>
<dbReference type="SUPFAM" id="SSF47157">
    <property type="entry name" value="Mitochondrial import receptor subunit Tom20"/>
    <property type="match status" value="1"/>
</dbReference>
<dbReference type="Gene3D" id="1.20.960.10">
    <property type="entry name" value="Mitochondrial outer membrane translocase complex, subunit Tom20 domain"/>
    <property type="match status" value="1"/>
</dbReference>
<dbReference type="Gene3D" id="2.170.270.10">
    <property type="entry name" value="SET domain"/>
    <property type="match status" value="1"/>
</dbReference>
<dbReference type="Proteomes" id="UP000305067">
    <property type="component" value="Unassembled WGS sequence"/>
</dbReference>
<evidence type="ECO:0000256" key="5">
    <source>
        <dbReference type="ARBA" id="ARBA00022989"/>
    </source>
</evidence>
<dbReference type="InterPro" id="IPR023392">
    <property type="entry name" value="Tom20_dom_sf"/>
</dbReference>
<gene>
    <name evidence="10" type="ORF">BDV98DRAFT_523122</name>
</gene>
<dbReference type="PANTHER" id="PTHR12197">
    <property type="entry name" value="HISTONE-LYSINE N-METHYLTRANSFERASE SMYD"/>
    <property type="match status" value="1"/>
</dbReference>
<dbReference type="EMBL" id="ML178816">
    <property type="protein sequence ID" value="TFL05821.1"/>
    <property type="molecule type" value="Genomic_DNA"/>
</dbReference>
<name>A0A5C3QZ71_9AGAR</name>
<dbReference type="OrthoDB" id="2154253at2759"/>
<dbReference type="PANTHER" id="PTHR12197:SF251">
    <property type="entry name" value="EG:BACR7C10.4 PROTEIN"/>
    <property type="match status" value="1"/>
</dbReference>
<dbReference type="InterPro" id="IPR001214">
    <property type="entry name" value="SET_dom"/>
</dbReference>
<feature type="compositionally biased region" description="Basic and acidic residues" evidence="8">
    <location>
        <begin position="44"/>
        <end position="59"/>
    </location>
</feature>
<sequence>MSSYKATTIALSVLAVAGISYAVYFDYKRRNDATFRRKLRKEKKKVDKNVAQTKERESSDAVAASGVNTESLKEALQKIREEDSPTTTDEREHYFMSQVGIGEQLATQGPAYHLPAALSFFRALRVYPAPVELIMIYQKTVPPPIFAIVMELTNLDAKSRAEGYFDHFPPASMNVSVDSRKVVDVKGNVMERKCLVAKKDFAAGDLIYTEEPVVATLDADLEGKGTHCSYCLRAIQEATVIVSEASTHTSVFCSKECQVKAKSQFETLLFSLDPVLPSQLATQTPETDQEARKIAQTEYVDYVKKTTKNAPLLVAKLLGLQVEVEMSKLMAASKREPSAEIGSEDYSIYDHLERLRYLEVVPADEEHKLLSKVLEQAMPGLEQFITDERYAVMLGKMMYNSFGVCVGGGRDDRPASIHRPEDSERTRASCGTSRQHGSAFYQVSSYLTHNCTPSAQVAFQSGTSELALLASKDIKEGEELTVTYVDVTQHEGEALADARRRRRVELARGWRFACTCQRCIVEARELEAESSEQTDDGVGQMEDGSKVEKAVESFEQRQKGGLI</sequence>
<evidence type="ECO:0000256" key="6">
    <source>
        <dbReference type="ARBA" id="ARBA00023128"/>
    </source>
</evidence>
<evidence type="ECO:0000313" key="11">
    <source>
        <dbReference type="Proteomes" id="UP000305067"/>
    </source>
</evidence>
<dbReference type="GO" id="GO:0006886">
    <property type="term" value="P:intracellular protein transport"/>
    <property type="evidence" value="ECO:0007669"/>
    <property type="project" value="InterPro"/>
</dbReference>
<dbReference type="Gene3D" id="1.10.220.160">
    <property type="match status" value="1"/>
</dbReference>
<feature type="region of interest" description="Disordered" evidence="8">
    <location>
        <begin position="44"/>
        <end position="66"/>
    </location>
</feature>
<dbReference type="PROSITE" id="PS50280">
    <property type="entry name" value="SET"/>
    <property type="match status" value="1"/>
</dbReference>
<dbReference type="PRINTS" id="PR00351">
    <property type="entry name" value="OM20RECEPTOR"/>
</dbReference>
<dbReference type="SUPFAM" id="SSF82199">
    <property type="entry name" value="SET domain"/>
    <property type="match status" value="1"/>
</dbReference>
<reference evidence="10 11" key="1">
    <citation type="journal article" date="2019" name="Nat. Ecol. Evol.">
        <title>Megaphylogeny resolves global patterns of mushroom evolution.</title>
        <authorList>
            <person name="Varga T."/>
            <person name="Krizsan K."/>
            <person name="Foldi C."/>
            <person name="Dima B."/>
            <person name="Sanchez-Garcia M."/>
            <person name="Sanchez-Ramirez S."/>
            <person name="Szollosi G.J."/>
            <person name="Szarkandi J.G."/>
            <person name="Papp V."/>
            <person name="Albert L."/>
            <person name="Andreopoulos W."/>
            <person name="Angelini C."/>
            <person name="Antonin V."/>
            <person name="Barry K.W."/>
            <person name="Bougher N.L."/>
            <person name="Buchanan P."/>
            <person name="Buyck B."/>
            <person name="Bense V."/>
            <person name="Catcheside P."/>
            <person name="Chovatia M."/>
            <person name="Cooper J."/>
            <person name="Damon W."/>
            <person name="Desjardin D."/>
            <person name="Finy P."/>
            <person name="Geml J."/>
            <person name="Haridas S."/>
            <person name="Hughes K."/>
            <person name="Justo A."/>
            <person name="Karasinski D."/>
            <person name="Kautmanova I."/>
            <person name="Kiss B."/>
            <person name="Kocsube S."/>
            <person name="Kotiranta H."/>
            <person name="LaButti K.M."/>
            <person name="Lechner B.E."/>
            <person name="Liimatainen K."/>
            <person name="Lipzen A."/>
            <person name="Lukacs Z."/>
            <person name="Mihaltcheva S."/>
            <person name="Morgado L.N."/>
            <person name="Niskanen T."/>
            <person name="Noordeloos M.E."/>
            <person name="Ohm R.A."/>
            <person name="Ortiz-Santana B."/>
            <person name="Ovrebo C."/>
            <person name="Racz N."/>
            <person name="Riley R."/>
            <person name="Savchenko A."/>
            <person name="Shiryaev A."/>
            <person name="Soop K."/>
            <person name="Spirin V."/>
            <person name="Szebenyi C."/>
            <person name="Tomsovsky M."/>
            <person name="Tulloss R.E."/>
            <person name="Uehling J."/>
            <person name="Grigoriev I.V."/>
            <person name="Vagvolgyi C."/>
            <person name="Papp T."/>
            <person name="Martin F.M."/>
            <person name="Miettinen O."/>
            <person name="Hibbett D.S."/>
            <person name="Nagy L.G."/>
        </authorList>
    </citation>
    <scope>NUCLEOTIDE SEQUENCE [LARGE SCALE GENOMIC DNA]</scope>
    <source>
        <strain evidence="10 11">CBS 309.79</strain>
    </source>
</reference>
<protein>
    <submittedName>
        <fullName evidence="10">MAS20-domain-containing protein</fullName>
    </submittedName>
</protein>
<dbReference type="GO" id="GO:0005742">
    <property type="term" value="C:mitochondrial outer membrane translocase complex"/>
    <property type="evidence" value="ECO:0007669"/>
    <property type="project" value="InterPro"/>
</dbReference>
<dbReference type="GO" id="GO:0006605">
    <property type="term" value="P:protein targeting"/>
    <property type="evidence" value="ECO:0007669"/>
    <property type="project" value="InterPro"/>
</dbReference>
<evidence type="ECO:0000256" key="8">
    <source>
        <dbReference type="SAM" id="MobiDB-lite"/>
    </source>
</evidence>
<evidence type="ECO:0000313" key="10">
    <source>
        <dbReference type="EMBL" id="TFL05821.1"/>
    </source>
</evidence>
<evidence type="ECO:0000259" key="9">
    <source>
        <dbReference type="PROSITE" id="PS50280"/>
    </source>
</evidence>
<comment type="similarity">
    <text evidence="2">Belongs to the Tom20 family.</text>
</comment>
<keyword evidence="5" id="KW-1133">Transmembrane helix</keyword>
<feature type="domain" description="SET" evidence="9">
    <location>
        <begin position="175"/>
        <end position="485"/>
    </location>
</feature>
<dbReference type="CDD" id="cd20071">
    <property type="entry name" value="SET_SMYD"/>
    <property type="match status" value="1"/>
</dbReference>
<dbReference type="InterPro" id="IPR002056">
    <property type="entry name" value="MAS20"/>
</dbReference>
<accession>A0A5C3QZ71</accession>
<keyword evidence="7" id="KW-0472">Membrane</keyword>
<evidence type="ECO:0000256" key="1">
    <source>
        <dbReference type="ARBA" id="ARBA00004572"/>
    </source>
</evidence>
<dbReference type="Pfam" id="PF00856">
    <property type="entry name" value="SET"/>
    <property type="match status" value="1"/>
</dbReference>
<evidence type="ECO:0000256" key="4">
    <source>
        <dbReference type="ARBA" id="ARBA00022787"/>
    </source>
</evidence>
<dbReference type="Gene3D" id="6.10.140.2220">
    <property type="match status" value="1"/>
</dbReference>
<evidence type="ECO:0000256" key="2">
    <source>
        <dbReference type="ARBA" id="ARBA00005792"/>
    </source>
</evidence>
<dbReference type="InterPro" id="IPR046341">
    <property type="entry name" value="SET_dom_sf"/>
</dbReference>
<keyword evidence="4" id="KW-1000">Mitochondrion outer membrane</keyword>
<comment type="subcellular location">
    <subcellularLocation>
        <location evidence="1">Mitochondrion outer membrane</location>
        <topology evidence="1">Single-pass membrane protein</topology>
    </subcellularLocation>
</comment>
<evidence type="ECO:0000256" key="7">
    <source>
        <dbReference type="ARBA" id="ARBA00023136"/>
    </source>
</evidence>
<organism evidence="10 11">
    <name type="scientific">Pterulicium gracile</name>
    <dbReference type="NCBI Taxonomy" id="1884261"/>
    <lineage>
        <taxon>Eukaryota</taxon>
        <taxon>Fungi</taxon>
        <taxon>Dikarya</taxon>
        <taxon>Basidiomycota</taxon>
        <taxon>Agaricomycotina</taxon>
        <taxon>Agaricomycetes</taxon>
        <taxon>Agaricomycetidae</taxon>
        <taxon>Agaricales</taxon>
        <taxon>Pleurotineae</taxon>
        <taxon>Pterulaceae</taxon>
        <taxon>Pterulicium</taxon>
    </lineage>
</organism>
<feature type="compositionally biased region" description="Basic and acidic residues" evidence="8">
    <location>
        <begin position="543"/>
        <end position="563"/>
    </location>
</feature>
<dbReference type="InterPro" id="IPR050869">
    <property type="entry name" value="H3K4_H4K5_MeTrfase"/>
</dbReference>
<proteinExistence type="inferred from homology"/>
<dbReference type="STRING" id="1884261.A0A5C3QZ71"/>
<keyword evidence="6" id="KW-0496">Mitochondrion</keyword>
<keyword evidence="3" id="KW-0812">Transmembrane</keyword>
<dbReference type="AlphaFoldDB" id="A0A5C3QZ71"/>
<feature type="region of interest" description="Disordered" evidence="8">
    <location>
        <begin position="529"/>
        <end position="563"/>
    </location>
</feature>
<dbReference type="GO" id="GO:0005634">
    <property type="term" value="C:nucleus"/>
    <property type="evidence" value="ECO:0007669"/>
    <property type="project" value="TreeGrafter"/>
</dbReference>
<evidence type="ECO:0000256" key="3">
    <source>
        <dbReference type="ARBA" id="ARBA00022692"/>
    </source>
</evidence>
<keyword evidence="11" id="KW-1185">Reference proteome</keyword>